<keyword evidence="3" id="KW-0418">Kinase</keyword>
<keyword evidence="1" id="KW-0808">Transferase</keyword>
<dbReference type="GO" id="GO:0019563">
    <property type="term" value="P:glycerol catabolic process"/>
    <property type="evidence" value="ECO:0007669"/>
    <property type="project" value="TreeGrafter"/>
</dbReference>
<keyword evidence="4" id="KW-0067">ATP-binding</keyword>
<keyword evidence="10" id="KW-1185">Reference proteome</keyword>
<dbReference type="Proteomes" id="UP000799439">
    <property type="component" value="Unassembled WGS sequence"/>
</dbReference>
<dbReference type="Gene3D" id="1.25.40.340">
    <property type="match status" value="1"/>
</dbReference>
<evidence type="ECO:0000256" key="7">
    <source>
        <dbReference type="SAM" id="MobiDB-lite"/>
    </source>
</evidence>
<dbReference type="OrthoDB" id="2139957at2759"/>
<dbReference type="FunFam" id="1.25.40.340:FF:000001">
    <property type="entry name" value="Dihydroxyacetone kinase 1"/>
    <property type="match status" value="1"/>
</dbReference>
<gene>
    <name evidence="9" type="ORF">K461DRAFT_234471</name>
</gene>
<dbReference type="PANTHER" id="PTHR28629:SF4">
    <property type="entry name" value="TRIOKINASE_FMN CYCLASE"/>
    <property type="match status" value="1"/>
</dbReference>
<keyword evidence="2" id="KW-0547">Nucleotide-binding</keyword>
<organism evidence="9 10">
    <name type="scientific">Myriangium duriaei CBS 260.36</name>
    <dbReference type="NCBI Taxonomy" id="1168546"/>
    <lineage>
        <taxon>Eukaryota</taxon>
        <taxon>Fungi</taxon>
        <taxon>Dikarya</taxon>
        <taxon>Ascomycota</taxon>
        <taxon>Pezizomycotina</taxon>
        <taxon>Dothideomycetes</taxon>
        <taxon>Dothideomycetidae</taxon>
        <taxon>Myriangiales</taxon>
        <taxon>Myriangiaceae</taxon>
        <taxon>Myriangium</taxon>
    </lineage>
</organism>
<dbReference type="GO" id="GO:0050354">
    <property type="term" value="F:triokinase activity"/>
    <property type="evidence" value="ECO:0007669"/>
    <property type="project" value="UniProtKB-EC"/>
</dbReference>
<dbReference type="InterPro" id="IPR004007">
    <property type="entry name" value="DhaL_dom"/>
</dbReference>
<comment type="catalytic activity">
    <reaction evidence="5">
        <text>D-glyceraldehyde + ATP = D-glyceraldehyde 3-phosphate + ADP + H(+)</text>
        <dbReference type="Rhea" id="RHEA:13941"/>
        <dbReference type="ChEBI" id="CHEBI:15378"/>
        <dbReference type="ChEBI" id="CHEBI:17378"/>
        <dbReference type="ChEBI" id="CHEBI:30616"/>
        <dbReference type="ChEBI" id="CHEBI:59776"/>
        <dbReference type="ChEBI" id="CHEBI:456216"/>
        <dbReference type="EC" id="2.7.1.28"/>
    </reaction>
</comment>
<dbReference type="SMART" id="SM01120">
    <property type="entry name" value="Dak2"/>
    <property type="match status" value="1"/>
</dbReference>
<comment type="catalytic activity">
    <reaction evidence="6">
        <text>dihydroxyacetone + ATP = dihydroxyacetone phosphate + ADP + H(+)</text>
        <dbReference type="Rhea" id="RHEA:15773"/>
        <dbReference type="ChEBI" id="CHEBI:15378"/>
        <dbReference type="ChEBI" id="CHEBI:16016"/>
        <dbReference type="ChEBI" id="CHEBI:30616"/>
        <dbReference type="ChEBI" id="CHEBI:57642"/>
        <dbReference type="ChEBI" id="CHEBI:456216"/>
        <dbReference type="EC" id="2.7.1.29"/>
    </reaction>
</comment>
<protein>
    <submittedName>
        <fullName evidence="9">Dak phosphatase</fullName>
    </submittedName>
</protein>
<feature type="domain" description="DhaL" evidence="8">
    <location>
        <begin position="318"/>
        <end position="506"/>
    </location>
</feature>
<feature type="region of interest" description="Disordered" evidence="7">
    <location>
        <begin position="288"/>
        <end position="308"/>
    </location>
</feature>
<evidence type="ECO:0000313" key="10">
    <source>
        <dbReference type="Proteomes" id="UP000799439"/>
    </source>
</evidence>
<evidence type="ECO:0000256" key="5">
    <source>
        <dbReference type="ARBA" id="ARBA00047974"/>
    </source>
</evidence>
<dbReference type="InterPro" id="IPR036117">
    <property type="entry name" value="DhaL_dom_sf"/>
</dbReference>
<evidence type="ECO:0000256" key="3">
    <source>
        <dbReference type="ARBA" id="ARBA00022777"/>
    </source>
</evidence>
<dbReference type="SUPFAM" id="SSF101473">
    <property type="entry name" value="DhaL-like"/>
    <property type="match status" value="1"/>
</dbReference>
<reference evidence="9" key="1">
    <citation type="journal article" date="2020" name="Stud. Mycol.">
        <title>101 Dothideomycetes genomes: a test case for predicting lifestyles and emergence of pathogens.</title>
        <authorList>
            <person name="Haridas S."/>
            <person name="Albert R."/>
            <person name="Binder M."/>
            <person name="Bloem J."/>
            <person name="Labutti K."/>
            <person name="Salamov A."/>
            <person name="Andreopoulos B."/>
            <person name="Baker S."/>
            <person name="Barry K."/>
            <person name="Bills G."/>
            <person name="Bluhm B."/>
            <person name="Cannon C."/>
            <person name="Castanera R."/>
            <person name="Culley D."/>
            <person name="Daum C."/>
            <person name="Ezra D."/>
            <person name="Gonzalez J."/>
            <person name="Henrissat B."/>
            <person name="Kuo A."/>
            <person name="Liang C."/>
            <person name="Lipzen A."/>
            <person name="Lutzoni F."/>
            <person name="Magnuson J."/>
            <person name="Mondo S."/>
            <person name="Nolan M."/>
            <person name="Ohm R."/>
            <person name="Pangilinan J."/>
            <person name="Park H.-J."/>
            <person name="Ramirez L."/>
            <person name="Alfaro M."/>
            <person name="Sun H."/>
            <person name="Tritt A."/>
            <person name="Yoshinaga Y."/>
            <person name="Zwiers L.-H."/>
            <person name="Turgeon B."/>
            <person name="Goodwin S."/>
            <person name="Spatafora J."/>
            <person name="Crous P."/>
            <person name="Grigoriev I."/>
        </authorList>
    </citation>
    <scope>NUCLEOTIDE SEQUENCE</scope>
    <source>
        <strain evidence="9">CBS 260.36</strain>
    </source>
</reference>
<evidence type="ECO:0000256" key="6">
    <source>
        <dbReference type="ARBA" id="ARBA00048898"/>
    </source>
</evidence>
<evidence type="ECO:0000259" key="8">
    <source>
        <dbReference type="PROSITE" id="PS51480"/>
    </source>
</evidence>
<comment type="caution">
    <text evidence="9">The sequence shown here is derived from an EMBL/GenBank/DDBJ whole genome shotgun (WGS) entry which is preliminary data.</text>
</comment>
<proteinExistence type="predicted"/>
<evidence type="ECO:0000256" key="2">
    <source>
        <dbReference type="ARBA" id="ARBA00022741"/>
    </source>
</evidence>
<evidence type="ECO:0000313" key="9">
    <source>
        <dbReference type="EMBL" id="KAF2156750.1"/>
    </source>
</evidence>
<sequence>MAVVVEQTIPFTPQSLQLESPERWNKLIPLMRPAIRRQQLAHGATLLVDTARLQQDRISVVVVERSGGLTSKYLSIPGVVAIVCEQNAGGRLEAEEIAQALKSESGLVVAGLGKRRAVQQKSGGLIDVELDSDLELDHVLHLLGHLDKNVGTSIQQVTKILETFTTTARTVHSTFHTQTVDSNPAIKRSDTTAGYEQARHAVERDLKTVLQAHSGHESPVTYSVHYSDVNGLSKLENYILGYEIANLLGSQSLPYSLSSSALIQHENLDRGFGISICPISQSVLAPQPASSAPLNDEVSSASSSSNNLTSSKMTFDDAAMRARIESGCLAVISEEPTITKYDEIVGDGDCGYTLRDGAKQVQTFIKDKDLSKLPHVVSDLVHDLEVNMGGTSGALYCIFLTAFSSALATENTIGEALDTALQQLLKYTRARLGDRTMLDCLIPFVDVLTKNGDASKALAAASEGVDRTKDLKASLGRSTYLDESATKGVPDPGAYGLLVLLKGMCV</sequence>
<dbReference type="EMBL" id="ML996081">
    <property type="protein sequence ID" value="KAF2156750.1"/>
    <property type="molecule type" value="Genomic_DNA"/>
</dbReference>
<dbReference type="PANTHER" id="PTHR28629">
    <property type="entry name" value="TRIOKINASE/FMN CYCLASE"/>
    <property type="match status" value="1"/>
</dbReference>
<dbReference type="GO" id="GO:0004371">
    <property type="term" value="F:glycerone kinase activity"/>
    <property type="evidence" value="ECO:0007669"/>
    <property type="project" value="UniProtKB-EC"/>
</dbReference>
<dbReference type="PROSITE" id="PS51480">
    <property type="entry name" value="DHAL"/>
    <property type="match status" value="1"/>
</dbReference>
<feature type="compositionally biased region" description="Low complexity" evidence="7">
    <location>
        <begin position="299"/>
        <end position="308"/>
    </location>
</feature>
<dbReference type="GO" id="GO:0005524">
    <property type="term" value="F:ATP binding"/>
    <property type="evidence" value="ECO:0007669"/>
    <property type="project" value="UniProtKB-KW"/>
</dbReference>
<dbReference type="AlphaFoldDB" id="A0A9P4MJ56"/>
<dbReference type="InterPro" id="IPR050861">
    <property type="entry name" value="Dihydroxyacetone_Kinase"/>
</dbReference>
<evidence type="ECO:0000256" key="4">
    <source>
        <dbReference type="ARBA" id="ARBA00022840"/>
    </source>
</evidence>
<name>A0A9P4MJ56_9PEZI</name>
<evidence type="ECO:0000256" key="1">
    <source>
        <dbReference type="ARBA" id="ARBA00022679"/>
    </source>
</evidence>
<dbReference type="GO" id="GO:0005829">
    <property type="term" value="C:cytosol"/>
    <property type="evidence" value="ECO:0007669"/>
    <property type="project" value="TreeGrafter"/>
</dbReference>
<dbReference type="Pfam" id="PF02734">
    <property type="entry name" value="Dak2"/>
    <property type="match status" value="1"/>
</dbReference>
<accession>A0A9P4MJ56</accession>